<dbReference type="PROSITE" id="PS50280">
    <property type="entry name" value="SET"/>
    <property type="match status" value="1"/>
</dbReference>
<dbReference type="Pfam" id="PF00856">
    <property type="entry name" value="SET"/>
    <property type="match status" value="1"/>
</dbReference>
<dbReference type="PANTHER" id="PTHR47332">
    <property type="entry name" value="SET DOMAIN-CONTAINING PROTEIN 5"/>
    <property type="match status" value="1"/>
</dbReference>
<dbReference type="InterPro" id="IPR001214">
    <property type="entry name" value="SET_dom"/>
</dbReference>
<dbReference type="CDD" id="cd20071">
    <property type="entry name" value="SET_SMYD"/>
    <property type="match status" value="1"/>
</dbReference>
<evidence type="ECO:0000256" key="1">
    <source>
        <dbReference type="SAM" id="SignalP"/>
    </source>
</evidence>
<organism evidence="3 4">
    <name type="scientific">Lojkania enalia</name>
    <dbReference type="NCBI Taxonomy" id="147567"/>
    <lineage>
        <taxon>Eukaryota</taxon>
        <taxon>Fungi</taxon>
        <taxon>Dikarya</taxon>
        <taxon>Ascomycota</taxon>
        <taxon>Pezizomycotina</taxon>
        <taxon>Dothideomycetes</taxon>
        <taxon>Pleosporomycetidae</taxon>
        <taxon>Pleosporales</taxon>
        <taxon>Pleosporales incertae sedis</taxon>
        <taxon>Lojkania</taxon>
    </lineage>
</organism>
<dbReference type="OrthoDB" id="265717at2759"/>
<dbReference type="Gene3D" id="2.170.270.10">
    <property type="entry name" value="SET domain"/>
    <property type="match status" value="1"/>
</dbReference>
<evidence type="ECO:0000259" key="2">
    <source>
        <dbReference type="PROSITE" id="PS50280"/>
    </source>
</evidence>
<dbReference type="InterPro" id="IPR053185">
    <property type="entry name" value="SET_domain_protein"/>
</dbReference>
<dbReference type="AlphaFoldDB" id="A0A9P4K3N0"/>
<dbReference type="EMBL" id="ML986671">
    <property type="protein sequence ID" value="KAF2260855.1"/>
    <property type="molecule type" value="Genomic_DNA"/>
</dbReference>
<sequence length="431" mass="48272">MCLILLFLIFVSLLPTSLASSDSPSTQALIQQCWHEYPLTTALFQSSQNGEHDIVFQLNGLIQSTVHSTQDSRESSARSNYGPWTHQPACTKVLQSIGSNLCVYTNSSFSNGRGISIFTTPTLANQFAALPAFMDPAALDGVNTFSGAWYTETLPGKGVAMLAKKKLKFGDRVTAYTPALIAYLEDELDTIEREKYWRIAISQLPEDTRNGYLSLAYIYGQENIRVQDIVKANTFQLDIGGQNHLAVFPETSRLNHACSPNAQYHLDPSLLTHFVAVTRPISPNEEITISYTSPLEPTEIRQQHLQSGFHFSCTCPRCSAKRTTDKTIQQIQTLQKSLNDWSATSSGSPKLAEKLIQLYRKEGLEGFLDVPYGFAALAYNAVGDAKRAEKYAQQAREIILMKDGKWTPNMQLWSELLRDPRAHWSYGRRKR</sequence>
<feature type="signal peptide" evidence="1">
    <location>
        <begin position="1"/>
        <end position="19"/>
    </location>
</feature>
<feature type="domain" description="SET" evidence="2">
    <location>
        <begin position="143"/>
        <end position="292"/>
    </location>
</feature>
<accession>A0A9P4K3N0</accession>
<dbReference type="Proteomes" id="UP000800093">
    <property type="component" value="Unassembled WGS sequence"/>
</dbReference>
<dbReference type="PANTHER" id="PTHR47332:SF6">
    <property type="entry name" value="SET DOMAIN-CONTAINING PROTEIN"/>
    <property type="match status" value="1"/>
</dbReference>
<reference evidence="4" key="1">
    <citation type="journal article" date="2020" name="Stud. Mycol.">
        <title>101 Dothideomycetes genomes: A test case for predicting lifestyles and emergence of pathogens.</title>
        <authorList>
            <person name="Haridas S."/>
            <person name="Albert R."/>
            <person name="Binder M."/>
            <person name="Bloem J."/>
            <person name="LaButti K."/>
            <person name="Salamov A."/>
            <person name="Andreopoulos B."/>
            <person name="Baker S."/>
            <person name="Barry K."/>
            <person name="Bills G."/>
            <person name="Bluhm B."/>
            <person name="Cannon C."/>
            <person name="Castanera R."/>
            <person name="Culley D."/>
            <person name="Daum C."/>
            <person name="Ezra D."/>
            <person name="Gonzalez J."/>
            <person name="Henrissat B."/>
            <person name="Kuo A."/>
            <person name="Liang C."/>
            <person name="Lipzen A."/>
            <person name="Lutzoni F."/>
            <person name="Magnuson J."/>
            <person name="Mondo S."/>
            <person name="Nolan M."/>
            <person name="Ohm R."/>
            <person name="Pangilinan J."/>
            <person name="Park H.-J."/>
            <person name="Ramirez L."/>
            <person name="Alfaro M."/>
            <person name="Sun H."/>
            <person name="Tritt A."/>
            <person name="Yoshinaga Y."/>
            <person name="Zwiers L.-H."/>
            <person name="Turgeon B."/>
            <person name="Goodwin S."/>
            <person name="Spatafora J."/>
            <person name="Crous P."/>
            <person name="Grigoriev I."/>
        </authorList>
    </citation>
    <scope>NUCLEOTIDE SEQUENCE [LARGE SCALE GENOMIC DNA]</scope>
    <source>
        <strain evidence="4">CBS 304.66</strain>
    </source>
</reference>
<keyword evidence="1" id="KW-0732">Signal</keyword>
<protein>
    <submittedName>
        <fullName evidence="3">SET domain-containing protein</fullName>
    </submittedName>
</protein>
<keyword evidence="4" id="KW-1185">Reference proteome</keyword>
<dbReference type="InterPro" id="IPR046341">
    <property type="entry name" value="SET_dom_sf"/>
</dbReference>
<name>A0A9P4K3N0_9PLEO</name>
<proteinExistence type="predicted"/>
<dbReference type="SUPFAM" id="SSF82199">
    <property type="entry name" value="SET domain"/>
    <property type="match status" value="1"/>
</dbReference>
<gene>
    <name evidence="3" type="ORF">CC78DRAFT_501096</name>
</gene>
<comment type="caution">
    <text evidence="3">The sequence shown here is derived from an EMBL/GenBank/DDBJ whole genome shotgun (WGS) entry which is preliminary data.</text>
</comment>
<evidence type="ECO:0000313" key="4">
    <source>
        <dbReference type="Proteomes" id="UP000800093"/>
    </source>
</evidence>
<feature type="chain" id="PRO_5040124486" evidence="1">
    <location>
        <begin position="20"/>
        <end position="431"/>
    </location>
</feature>
<evidence type="ECO:0000313" key="3">
    <source>
        <dbReference type="EMBL" id="KAF2260855.1"/>
    </source>
</evidence>
<dbReference type="Gene3D" id="1.10.220.160">
    <property type="match status" value="1"/>
</dbReference>